<dbReference type="Gene3D" id="2.60.40.10">
    <property type="entry name" value="Immunoglobulins"/>
    <property type="match status" value="2"/>
</dbReference>
<evidence type="ECO:0000256" key="12">
    <source>
        <dbReference type="PROSITE-ProRule" id="PRU00352"/>
    </source>
</evidence>
<evidence type="ECO:0000256" key="4">
    <source>
        <dbReference type="ARBA" id="ARBA00022692"/>
    </source>
</evidence>
<evidence type="ECO:0000256" key="9">
    <source>
        <dbReference type="ARBA" id="ARBA00023157"/>
    </source>
</evidence>
<dbReference type="GO" id="GO:0017154">
    <property type="term" value="F:semaphorin receptor activity"/>
    <property type="evidence" value="ECO:0007669"/>
    <property type="project" value="InterPro"/>
</dbReference>
<dbReference type="FunFam" id="3.10.20.90:FF:000102">
    <property type="entry name" value="Plexin B2"/>
    <property type="match status" value="1"/>
</dbReference>
<sequence length="1543" mass="173293">MATWLPVFLLVLQVTTAFSEDPRLEFSTDTPINNVAKDPQTGRVYLGAVNAIYQLNSSLHLEARAETGPKKDARGCTPPVSTCQDLKDTNNTNKLLLVHSANGSLIVCGSLYRGICSLLNLTNVKEQIYYSDSKGERTYATSTEEHVSVVGVMATLEIDDKPFSVFLVGKGYGSMDSSKLISTRIVQNYRDWVVFESIIEASTVQAVPFVPKYLHDFRFAFKNDNFVYFLFSRTLGGTDNKNFTFVSRLCENDNHYYSYTELQLSCGLKNRYNKVQAAYLTEPGKELAQAITESGEYGNVREWDKVLFVVASSEEGTTESALCMYPLKNINQKLLAIVTACYTDNGKIDDRLVVESPYTCMEKCRLVGASYSDFLPSPLASRQEFALKANPVFIRQNLLTAVAVAVENDHTVAFLGHNAGEVIKITKVPVQACHLKSDCQSCVAQRDPYCGWCVLEGRCTRRSECSRAEEKNGWLWSPNQQCVKIVSFHPPNLSCLKSQQNKSCPRFENPDPVLIPVGYKTRISFEGINLDPYKVSSVCLMKFEEDVKTEPGPFYSFTGYQVPLVVLLWVCVSVTLYNCSLGREDCSLCKNADPKYQCVWCTQSSTCVYDQLCASKEPKECPDPQITDITPRFGPLEGGIAVTIKGSNLGIQKDDIKNITVAGVPCKHLRERYSVSTSVVCEIGSAKLYKTGEVEIEVGRGKKGISTKTVRFTYRDPVAQSVSPNQGPKAGGTVLTISGIYLNTASKEDLQVMVDNVPCRTVPSAHLPVTIQYGKHTTTTIKTAFQFSSNPSVSDHQPRSSFIWSVLGGRQIMVVGSGFDLVQKATIKVVASAGEWSGQAVLEEFVEGSKHKNDTVIMFLSPAVNESQFFRTYVQLDDLQTELTPFEYHPDPTFDRLNKTAGGFHARQRFFGVSQGRGFSKAMTAKEAQAFVGDAPCNVNTLQDEKLFLDPPSTAPSARSKRQRRDTSSDPLDLVIKFGNGEWLVGSVRYERKYSLPLPIIIPAVVVPMLLIIAISVVCYRRKSQQAEREYEKVKHQLENLEESVRDRCKKEFTDLMIEMEDHSNDISEGRIPFLDYKTYTDRVFFLPSKDGANDVMITGKLDIPESRRATVTQALNQSETVVERMLSNWMSICLYQFLKDTAGEPLYKLFRAIKHQIEKGPVDAQLKKAKYTLNDTGLLGDDVEYIVLTLQVLVQGEGPDITPVKVLNCDTISQVKEKIIEQVYKNLPHSQRPKVDSVTLEWRPGSTGQILSDLDVTSQKEGRWRRINTLAHYNVRDNATVVLSRVQHTQQSYDQNHDNHEERNALLEDDKVFHLVRPADELDEMKSKRGSIKDKSMTKAITEIYLTRLLSVKGTLQQFVDDFFRSVLCSGTSVPPAVKYFFDFLDDLPLRFWVNILKNPHFIFDVHVSEVVDASLSVIAQTFMDACTKTEHKLSRDSPSNKLLYAKEISTYKRMVDEYYKGIRQMVSVSDQEMNTHLAEVSRSHTDKLNTQVALHQLYRYASKYYDGIIMSLDEDPAAQSKQLTLRLQQIAAALENKVTDL</sequence>
<dbReference type="PANTHER" id="PTHR22625">
    <property type="entry name" value="PLEXIN"/>
    <property type="match status" value="1"/>
</dbReference>
<dbReference type="Proteomes" id="UP000694700">
    <property type="component" value="Unplaced"/>
</dbReference>
<reference evidence="17" key="1">
    <citation type="submission" date="2025-08" db="UniProtKB">
        <authorList>
            <consortium name="Ensembl"/>
        </authorList>
    </citation>
    <scope>IDENTIFICATION</scope>
</reference>
<keyword evidence="7 14" id="KW-1133">Transmembrane helix</keyword>
<dbReference type="GO" id="GO:0030334">
    <property type="term" value="P:regulation of cell migration"/>
    <property type="evidence" value="ECO:0007669"/>
    <property type="project" value="TreeGrafter"/>
</dbReference>
<dbReference type="SMART" id="SM00630">
    <property type="entry name" value="Sema"/>
    <property type="match status" value="1"/>
</dbReference>
<dbReference type="SMART" id="SM00429">
    <property type="entry name" value="IPT"/>
    <property type="match status" value="2"/>
</dbReference>
<dbReference type="InterPro" id="IPR013783">
    <property type="entry name" value="Ig-like_fold"/>
</dbReference>
<keyword evidence="11" id="KW-0325">Glycoprotein</keyword>
<dbReference type="SMART" id="SM00423">
    <property type="entry name" value="PSI"/>
    <property type="match status" value="2"/>
</dbReference>
<dbReference type="FunFam" id="2.60.40.10:FF:000203">
    <property type="entry name" value="Plexin B2"/>
    <property type="match status" value="1"/>
</dbReference>
<dbReference type="PROSITE" id="PS51004">
    <property type="entry name" value="SEMA"/>
    <property type="match status" value="1"/>
</dbReference>
<feature type="chain" id="PRO_5034991608" evidence="15">
    <location>
        <begin position="20"/>
        <end position="1543"/>
    </location>
</feature>
<evidence type="ECO:0000256" key="13">
    <source>
        <dbReference type="SAM" id="Coils"/>
    </source>
</evidence>
<dbReference type="GO" id="GO:0050772">
    <property type="term" value="P:positive regulation of axonogenesis"/>
    <property type="evidence" value="ECO:0007669"/>
    <property type="project" value="TreeGrafter"/>
</dbReference>
<dbReference type="GO" id="GO:0007411">
    <property type="term" value="P:axon guidance"/>
    <property type="evidence" value="ECO:0007669"/>
    <property type="project" value="UniProtKB-ARBA"/>
</dbReference>
<dbReference type="Gene3D" id="1.10.506.10">
    <property type="entry name" value="GTPase Activation - p120gap, domain 1"/>
    <property type="match status" value="2"/>
</dbReference>
<evidence type="ECO:0000256" key="5">
    <source>
        <dbReference type="ARBA" id="ARBA00022729"/>
    </source>
</evidence>
<name>A0A8C2BD68_CYPCA</name>
<comment type="similarity">
    <text evidence="2">Belongs to the plexin family.</text>
</comment>
<dbReference type="Ensembl" id="ENSCCRT00015122716.1">
    <property type="protein sequence ID" value="ENSCCRP00015118947.1"/>
    <property type="gene ID" value="ENSCCRG00015046626.1"/>
</dbReference>
<dbReference type="GO" id="GO:0002116">
    <property type="term" value="C:semaphorin receptor complex"/>
    <property type="evidence" value="ECO:0007669"/>
    <property type="project" value="TreeGrafter"/>
</dbReference>
<dbReference type="InterPro" id="IPR013548">
    <property type="entry name" value="Plexin_cytoplasmic_RasGAP_dom"/>
</dbReference>
<dbReference type="Gene3D" id="2.130.10.10">
    <property type="entry name" value="YVTN repeat-like/Quinoprotein amine dehydrogenase"/>
    <property type="match status" value="1"/>
</dbReference>
<dbReference type="PANTHER" id="PTHR22625:SF9">
    <property type="entry name" value="PLEXIN-B2"/>
    <property type="match status" value="1"/>
</dbReference>
<dbReference type="Gene3D" id="3.30.1680.10">
    <property type="entry name" value="ligand-binding face of the semaphorins, domain 2"/>
    <property type="match status" value="1"/>
</dbReference>
<keyword evidence="8 14" id="KW-0472">Membrane</keyword>
<evidence type="ECO:0000313" key="18">
    <source>
        <dbReference type="Proteomes" id="UP000694700"/>
    </source>
</evidence>
<dbReference type="InterPro" id="IPR015943">
    <property type="entry name" value="WD40/YVTN_repeat-like_dom_sf"/>
</dbReference>
<organism evidence="17 18">
    <name type="scientific">Cyprinus carpio</name>
    <name type="common">Common carp</name>
    <dbReference type="NCBI Taxonomy" id="7962"/>
    <lineage>
        <taxon>Eukaryota</taxon>
        <taxon>Metazoa</taxon>
        <taxon>Chordata</taxon>
        <taxon>Craniata</taxon>
        <taxon>Vertebrata</taxon>
        <taxon>Euteleostomi</taxon>
        <taxon>Actinopterygii</taxon>
        <taxon>Neopterygii</taxon>
        <taxon>Teleostei</taxon>
        <taxon>Ostariophysi</taxon>
        <taxon>Cypriniformes</taxon>
        <taxon>Cyprinidae</taxon>
        <taxon>Cyprininae</taxon>
        <taxon>Cyprinus</taxon>
    </lineage>
</organism>
<comment type="subcellular location">
    <subcellularLocation>
        <location evidence="1">Cell membrane</location>
        <topology evidence="1">Single-pass type I membrane protein</topology>
    </subcellularLocation>
</comment>
<dbReference type="InterPro" id="IPR036352">
    <property type="entry name" value="Semap_dom_sf"/>
</dbReference>
<dbReference type="InterPro" id="IPR016201">
    <property type="entry name" value="PSI"/>
</dbReference>
<keyword evidence="5 15" id="KW-0732">Signal</keyword>
<dbReference type="GO" id="GO:0008360">
    <property type="term" value="P:regulation of cell shape"/>
    <property type="evidence" value="ECO:0007669"/>
    <property type="project" value="TreeGrafter"/>
</dbReference>
<evidence type="ECO:0000256" key="14">
    <source>
        <dbReference type="SAM" id="Phobius"/>
    </source>
</evidence>
<evidence type="ECO:0000256" key="1">
    <source>
        <dbReference type="ARBA" id="ARBA00004251"/>
    </source>
</evidence>
<dbReference type="InterPro" id="IPR046800">
    <property type="entry name" value="Plexin_RBD"/>
</dbReference>
<feature type="coiled-coil region" evidence="13">
    <location>
        <begin position="1017"/>
        <end position="1044"/>
    </location>
</feature>
<evidence type="ECO:0000313" key="17">
    <source>
        <dbReference type="Ensembl" id="ENSCCRP00015118947.1"/>
    </source>
</evidence>
<keyword evidence="9" id="KW-1015">Disulfide bond</keyword>
<evidence type="ECO:0000259" key="16">
    <source>
        <dbReference type="PROSITE" id="PS51004"/>
    </source>
</evidence>
<feature type="transmembrane region" description="Helical" evidence="14">
    <location>
        <begin position="1000"/>
        <end position="1020"/>
    </location>
</feature>
<dbReference type="GO" id="GO:0007162">
    <property type="term" value="P:negative regulation of cell adhesion"/>
    <property type="evidence" value="ECO:0007669"/>
    <property type="project" value="TreeGrafter"/>
</dbReference>
<dbReference type="GO" id="GO:0005886">
    <property type="term" value="C:plasma membrane"/>
    <property type="evidence" value="ECO:0007669"/>
    <property type="project" value="UniProtKB-SubCell"/>
</dbReference>
<keyword evidence="3" id="KW-1003">Cell membrane</keyword>
<keyword evidence="10" id="KW-0675">Receptor</keyword>
<evidence type="ECO:0000256" key="15">
    <source>
        <dbReference type="SAM" id="SignalP"/>
    </source>
</evidence>
<dbReference type="SUPFAM" id="SSF48350">
    <property type="entry name" value="GTPase activation domain, GAP"/>
    <property type="match status" value="1"/>
</dbReference>
<evidence type="ECO:0000256" key="10">
    <source>
        <dbReference type="ARBA" id="ARBA00023170"/>
    </source>
</evidence>
<evidence type="ECO:0000256" key="3">
    <source>
        <dbReference type="ARBA" id="ARBA00022475"/>
    </source>
</evidence>
<accession>A0A8C2BD68</accession>
<dbReference type="Pfam" id="PF24317">
    <property type="entry name" value="PSI_Plexin-B"/>
    <property type="match status" value="1"/>
</dbReference>
<keyword evidence="4 14" id="KW-0812">Transmembrane</keyword>
<evidence type="ECO:0000256" key="7">
    <source>
        <dbReference type="ARBA" id="ARBA00022989"/>
    </source>
</evidence>
<dbReference type="Pfam" id="PF20170">
    <property type="entry name" value="Plexin_RBD"/>
    <property type="match status" value="1"/>
</dbReference>
<dbReference type="InterPro" id="IPR031148">
    <property type="entry name" value="Plexin"/>
</dbReference>
<dbReference type="SUPFAM" id="SSF81296">
    <property type="entry name" value="E set domains"/>
    <property type="match status" value="3"/>
</dbReference>
<dbReference type="SUPFAM" id="SSF103575">
    <property type="entry name" value="Plexin repeat"/>
    <property type="match status" value="1"/>
</dbReference>
<evidence type="ECO:0000256" key="6">
    <source>
        <dbReference type="ARBA" id="ARBA00022737"/>
    </source>
</evidence>
<dbReference type="InterPro" id="IPR008936">
    <property type="entry name" value="Rho_GTPase_activation_prot"/>
</dbReference>
<dbReference type="SUPFAM" id="SSF101912">
    <property type="entry name" value="Sema domain"/>
    <property type="match status" value="1"/>
</dbReference>
<dbReference type="Pfam" id="PF01833">
    <property type="entry name" value="TIG"/>
    <property type="match status" value="2"/>
</dbReference>
<dbReference type="InterPro" id="IPR014756">
    <property type="entry name" value="Ig_E-set"/>
</dbReference>
<feature type="signal peptide" evidence="15">
    <location>
        <begin position="1"/>
        <end position="19"/>
    </location>
</feature>
<evidence type="ECO:0000256" key="8">
    <source>
        <dbReference type="ARBA" id="ARBA00023136"/>
    </source>
</evidence>
<keyword evidence="6" id="KW-0677">Repeat</keyword>
<dbReference type="Gene3D" id="3.10.20.90">
    <property type="entry name" value="Phosphatidylinositol 3-kinase Catalytic Subunit, Chain A, domain 1"/>
    <property type="match status" value="1"/>
</dbReference>
<dbReference type="Pfam" id="PF08337">
    <property type="entry name" value="Plexin_cytopl"/>
    <property type="match status" value="2"/>
</dbReference>
<dbReference type="Pfam" id="PF01403">
    <property type="entry name" value="Sema"/>
    <property type="match status" value="1"/>
</dbReference>
<dbReference type="InterPro" id="IPR002909">
    <property type="entry name" value="IPT_dom"/>
</dbReference>
<proteinExistence type="inferred from homology"/>
<feature type="domain" description="Sema" evidence="16">
    <location>
        <begin position="13"/>
        <end position="488"/>
    </location>
</feature>
<keyword evidence="13" id="KW-0175">Coiled coil</keyword>
<dbReference type="InterPro" id="IPR001627">
    <property type="entry name" value="Semap_dom"/>
</dbReference>
<evidence type="ECO:0000256" key="11">
    <source>
        <dbReference type="ARBA" id="ARBA00023180"/>
    </source>
</evidence>
<comment type="caution">
    <text evidence="12">Lacks conserved residue(s) required for the propagation of feature annotation.</text>
</comment>
<protein>
    <submittedName>
        <fullName evidence="17">Plexin b2b</fullName>
    </submittedName>
</protein>
<evidence type="ECO:0000256" key="2">
    <source>
        <dbReference type="ARBA" id="ARBA00010297"/>
    </source>
</evidence>
<dbReference type="InterPro" id="IPR057533">
    <property type="entry name" value="PSI_Plexin-B"/>
</dbReference>